<dbReference type="GO" id="GO:0012505">
    <property type="term" value="C:endomembrane system"/>
    <property type="evidence" value="ECO:0007669"/>
    <property type="project" value="TreeGrafter"/>
</dbReference>
<proteinExistence type="predicted"/>
<organism evidence="6 7">
    <name type="scientific">Papaver somniferum</name>
    <name type="common">Opium poppy</name>
    <dbReference type="NCBI Taxonomy" id="3469"/>
    <lineage>
        <taxon>Eukaryota</taxon>
        <taxon>Viridiplantae</taxon>
        <taxon>Streptophyta</taxon>
        <taxon>Embryophyta</taxon>
        <taxon>Tracheophyta</taxon>
        <taxon>Spermatophyta</taxon>
        <taxon>Magnoliopsida</taxon>
        <taxon>Ranunculales</taxon>
        <taxon>Papaveraceae</taxon>
        <taxon>Papaveroideae</taxon>
        <taxon>Papaver</taxon>
    </lineage>
</organism>
<dbReference type="PANTHER" id="PTHR32468:SF145">
    <property type="entry name" value="CATION_H(+) ANTIPORTER 28"/>
    <property type="match status" value="1"/>
</dbReference>
<evidence type="ECO:0000256" key="3">
    <source>
        <dbReference type="ARBA" id="ARBA00022958"/>
    </source>
</evidence>
<evidence type="ECO:0000256" key="4">
    <source>
        <dbReference type="ARBA" id="ARBA00023065"/>
    </source>
</evidence>
<evidence type="ECO:0000256" key="1">
    <source>
        <dbReference type="ARBA" id="ARBA00022448"/>
    </source>
</evidence>
<accession>A0A4Y7JR56</accession>
<dbReference type="GO" id="GO:0016020">
    <property type="term" value="C:membrane"/>
    <property type="evidence" value="ECO:0007669"/>
    <property type="project" value="UniProtKB-SubCell"/>
</dbReference>
<keyword evidence="7" id="KW-1185">Reference proteome</keyword>
<dbReference type="AlphaFoldDB" id="A0A4Y7JR56"/>
<feature type="transmembrane region" description="Helical" evidence="5">
    <location>
        <begin position="228"/>
        <end position="251"/>
    </location>
</feature>
<evidence type="ECO:0000256" key="5">
    <source>
        <dbReference type="SAM" id="Phobius"/>
    </source>
</evidence>
<dbReference type="Gene3D" id="1.20.1530.20">
    <property type="match status" value="1"/>
</dbReference>
<reference evidence="6 7" key="1">
    <citation type="journal article" date="2018" name="Science">
        <title>The opium poppy genome and morphinan production.</title>
        <authorList>
            <person name="Guo L."/>
            <person name="Winzer T."/>
            <person name="Yang X."/>
            <person name="Li Y."/>
            <person name="Ning Z."/>
            <person name="He Z."/>
            <person name="Teodor R."/>
            <person name="Lu Y."/>
            <person name="Bowser T.A."/>
            <person name="Graham I.A."/>
            <person name="Ye K."/>
        </authorList>
    </citation>
    <scope>NUCLEOTIDE SEQUENCE [LARGE SCALE GENOMIC DNA]</scope>
    <source>
        <strain evidence="7">cv. HN1</strain>
        <tissue evidence="6">Leaves</tissue>
    </source>
</reference>
<dbReference type="GO" id="GO:0098662">
    <property type="term" value="P:inorganic cation transmembrane transport"/>
    <property type="evidence" value="ECO:0007669"/>
    <property type="project" value="TreeGrafter"/>
</dbReference>
<keyword evidence="5" id="KW-0812">Transmembrane</keyword>
<feature type="transmembrane region" description="Helical" evidence="5">
    <location>
        <begin position="52"/>
        <end position="71"/>
    </location>
</feature>
<feature type="transmembrane region" description="Helical" evidence="5">
    <location>
        <begin position="196"/>
        <end position="222"/>
    </location>
</feature>
<evidence type="ECO:0000256" key="2">
    <source>
        <dbReference type="ARBA" id="ARBA00022538"/>
    </source>
</evidence>
<dbReference type="GO" id="GO:0006813">
    <property type="term" value="P:potassium ion transport"/>
    <property type="evidence" value="ECO:0007669"/>
    <property type="project" value="UniProtKB-KW"/>
</dbReference>
<dbReference type="InterPro" id="IPR050794">
    <property type="entry name" value="CPA2_transporter"/>
</dbReference>
<evidence type="ECO:0008006" key="8">
    <source>
        <dbReference type="Google" id="ProtNLM"/>
    </source>
</evidence>
<feature type="transmembrane region" description="Helical" evidence="5">
    <location>
        <begin position="78"/>
        <end position="98"/>
    </location>
</feature>
<dbReference type="Gramene" id="RZC63574">
    <property type="protein sequence ID" value="RZC63574"/>
    <property type="gene ID" value="C5167_025343"/>
</dbReference>
<feature type="transmembrane region" description="Helical" evidence="5">
    <location>
        <begin position="110"/>
        <end position="133"/>
    </location>
</feature>
<dbReference type="Proteomes" id="UP000316621">
    <property type="component" value="Chromosome 5"/>
</dbReference>
<dbReference type="GO" id="GO:0006885">
    <property type="term" value="P:regulation of pH"/>
    <property type="evidence" value="ECO:0007669"/>
    <property type="project" value="TreeGrafter"/>
</dbReference>
<name>A0A4Y7JR56_PAPSO</name>
<dbReference type="InterPro" id="IPR038770">
    <property type="entry name" value="Na+/solute_symporter_sf"/>
</dbReference>
<keyword evidence="1" id="KW-0813">Transport</keyword>
<keyword evidence="5" id="KW-0472">Membrane</keyword>
<protein>
    <recommendedName>
        <fullName evidence="8">Cation/H+ exchanger domain-containing protein</fullName>
    </recommendedName>
</protein>
<dbReference type="PANTHER" id="PTHR32468">
    <property type="entry name" value="CATION/H + ANTIPORTER"/>
    <property type="match status" value="1"/>
</dbReference>
<keyword evidence="5" id="KW-1133">Transmembrane helix</keyword>
<evidence type="ECO:0000313" key="7">
    <source>
        <dbReference type="Proteomes" id="UP000316621"/>
    </source>
</evidence>
<gene>
    <name evidence="6" type="ORF">C5167_025343</name>
</gene>
<keyword evidence="2" id="KW-0633">Potassium transport</keyword>
<sequence>MDFAKKSIPQEAVDAFKGPLQDIVGLIMGNIGFVRKFLNMVSNRSLSSLTETGINCYALFLGLSFDVSILARFPREAIIAYTTIFSTFLVAVTAAPLLHLQTEATMKNEFSFVLAISLTLAGTSSPVLTRLLIEAKFAKSDVGQLVIGAASDAVVSKLAAEKKSTWKTNETTRSDTICANASFANLKKDKEDNNYIFVKFFFLHTIMLLAKVLGALACGILFKFHWHISIAIGLFLTVKGHLHIFIATFAVSKQR</sequence>
<dbReference type="EMBL" id="CM010719">
    <property type="protein sequence ID" value="RZC63574.1"/>
    <property type="molecule type" value="Genomic_DNA"/>
</dbReference>
<keyword evidence="4" id="KW-0406">Ion transport</keyword>
<evidence type="ECO:0000313" key="6">
    <source>
        <dbReference type="EMBL" id="RZC63574.1"/>
    </source>
</evidence>
<keyword evidence="3" id="KW-0630">Potassium</keyword>